<feature type="compositionally biased region" description="Polar residues" evidence="2">
    <location>
        <begin position="668"/>
        <end position="678"/>
    </location>
</feature>
<feature type="compositionally biased region" description="Basic and acidic residues" evidence="2">
    <location>
        <begin position="782"/>
        <end position="792"/>
    </location>
</feature>
<dbReference type="InParanoid" id="A0A7M7SXJ6"/>
<dbReference type="PROSITE" id="PS50304">
    <property type="entry name" value="TUDOR"/>
    <property type="match status" value="3"/>
</dbReference>
<feature type="domain" description="Tudor" evidence="4">
    <location>
        <begin position="875"/>
        <end position="940"/>
    </location>
</feature>
<keyword evidence="1" id="KW-0863">Zinc-finger</keyword>
<dbReference type="EnsemblMetazoa" id="XM_030982821">
    <property type="protein sequence ID" value="XP_030838681"/>
    <property type="gene ID" value="LOC115922967"/>
</dbReference>
<feature type="compositionally biased region" description="Basic residues" evidence="2">
    <location>
        <begin position="551"/>
        <end position="566"/>
    </location>
</feature>
<dbReference type="GO" id="GO:0008270">
    <property type="term" value="F:zinc ion binding"/>
    <property type="evidence" value="ECO:0007669"/>
    <property type="project" value="UniProtKB-KW"/>
</dbReference>
<evidence type="ECO:0000313" key="6">
    <source>
        <dbReference type="Proteomes" id="UP000007110"/>
    </source>
</evidence>
<feature type="region of interest" description="Disordered" evidence="2">
    <location>
        <begin position="1383"/>
        <end position="1402"/>
    </location>
</feature>
<feature type="compositionally biased region" description="Basic and acidic residues" evidence="2">
    <location>
        <begin position="530"/>
        <end position="546"/>
    </location>
</feature>
<dbReference type="InterPro" id="IPR050621">
    <property type="entry name" value="Tudor_domain_containing"/>
</dbReference>
<dbReference type="SMART" id="SM00333">
    <property type="entry name" value="TUDOR"/>
    <property type="match status" value="3"/>
</dbReference>
<dbReference type="PROSITE" id="PS50103">
    <property type="entry name" value="ZF_C3H1"/>
    <property type="match status" value="1"/>
</dbReference>
<feature type="compositionally biased region" description="Acidic residues" evidence="2">
    <location>
        <begin position="87"/>
        <end position="103"/>
    </location>
</feature>
<dbReference type="OrthoDB" id="10069557at2759"/>
<feature type="compositionally biased region" description="Low complexity" evidence="2">
    <location>
        <begin position="158"/>
        <end position="176"/>
    </location>
</feature>
<dbReference type="Pfam" id="PF00567">
    <property type="entry name" value="TUDOR"/>
    <property type="match status" value="3"/>
</dbReference>
<feature type="compositionally biased region" description="Low complexity" evidence="2">
    <location>
        <begin position="679"/>
        <end position="690"/>
    </location>
</feature>
<dbReference type="InterPro" id="IPR035437">
    <property type="entry name" value="SNase_OB-fold_sf"/>
</dbReference>
<feature type="domain" description="Tudor" evidence="4">
    <location>
        <begin position="1246"/>
        <end position="1306"/>
    </location>
</feature>
<dbReference type="KEGG" id="spu:115922967"/>
<dbReference type="InterPro" id="IPR000571">
    <property type="entry name" value="Znf_CCCH"/>
</dbReference>
<evidence type="ECO:0000256" key="2">
    <source>
        <dbReference type="SAM" id="MobiDB-lite"/>
    </source>
</evidence>
<dbReference type="InterPro" id="IPR002999">
    <property type="entry name" value="Tudor"/>
</dbReference>
<feature type="compositionally biased region" description="Basic and acidic residues" evidence="2">
    <location>
        <begin position="1391"/>
        <end position="1402"/>
    </location>
</feature>
<dbReference type="PANTHER" id="PTHR22948">
    <property type="entry name" value="TUDOR DOMAIN CONTAINING PROTEIN"/>
    <property type="match status" value="1"/>
</dbReference>
<dbReference type="Gene3D" id="2.40.50.90">
    <property type="match status" value="3"/>
</dbReference>
<keyword evidence="1" id="KW-0862">Zinc</keyword>
<dbReference type="Gene3D" id="2.30.30.140">
    <property type="match status" value="3"/>
</dbReference>
<feature type="zinc finger region" description="C3H1-type" evidence="1">
    <location>
        <begin position="1126"/>
        <end position="1149"/>
    </location>
</feature>
<dbReference type="PANTHER" id="PTHR22948:SF72">
    <property type="entry name" value="TUDOR DOMAIN-CONTAINING PROTEIN"/>
    <property type="match status" value="1"/>
</dbReference>
<feature type="compositionally biased region" description="Polar residues" evidence="2">
    <location>
        <begin position="714"/>
        <end position="732"/>
    </location>
</feature>
<feature type="region of interest" description="Disordered" evidence="2">
    <location>
        <begin position="1041"/>
        <end position="1081"/>
    </location>
</feature>
<feature type="region of interest" description="Disordered" evidence="2">
    <location>
        <begin position="481"/>
        <end position="747"/>
    </location>
</feature>
<accession>A0A7M7SXJ6</accession>
<feature type="compositionally biased region" description="Polar residues" evidence="2">
    <location>
        <begin position="487"/>
        <end position="529"/>
    </location>
</feature>
<keyword evidence="6" id="KW-1185">Reference proteome</keyword>
<sequence>MSSSRKKHILPEMKKILEQRKAELEFNEREIIQHVRYISEETMGQLKELLKETDKKKFLKAFPTVSIKMDKSLTALMMIKASLPNFESDESSTDCASDEETPEACDTPTVEDRTDDSTTEIEQSPASAPAPLVTPGTENEACGSSTNNQTNSIDTTESRGSSSTLPSSSSQPSVSPNQKSTSSVSNESVDKSKYISPPPASSGDPASLPGIATKPLEATQEKTVPSGLLPSVPKEIVPVDLPVGMRVEVVVSEVVSPSIFWIQPTQSRIEALMEEIRKYYSSVVKLPPLQPKVGMYCCACFTNDDCWYRARIIAIHLSPTSVLEGVGVHVDVIYIDYGNRERIPDSRLRPLHPRFMSDSAQAVCCKLARKIVSRTEGVFQLALMSTNIKSLLASDAGKIIFLSNEIVKPTGKGVSHWTTDETEFFTQMTFGRKLTAIVVRQPGSSTSSFDLPAVDLLFDHYINEKETGLVDVSKLMVSKKRALPDDQCSTTDSYYSQTTHTTDSDVCQSPNVAAATDVSQSVTLTPSQEQGKDQGHEAGQQDRKESGSSSGKKKKKKKTKRSKRHHDPQLSTEDTDVPYEEGRDARQLAKEELRKESSTSDTPVYESEYTTEKRVPGLCRTPETSCTDSPAGKASLVVMTKGQTTPLGHHDHVMDGGTQGIEKDSHDQQVSCGSESARSNSPNSTSGVSSARSLTFVPQKSLSDTPRPGLDTLNKLQGESKIPSSQRMNSQKGNDKPLAVETAKDHSNKTAMHIASSAENDHLTDLTDQFFTCAEDASEADSTDREVAKPKTDGQPQSSPAISKVDVIGQKYVPQRTLRDGEQIQFAMSHVVSPLDFYIHLITPEAQKMDYLLDELNSVYSGIERVGVYRPPISWLSIRAVCCGKFGEDNRWYRGVVKDIKGVRGVDDGRHVLVKYVDFGNEEWIPESMLYPLENYFCSLAPLAFKCGLARIHPPMTDETEKTSKDYKGTSAEWSEECKLSLVGMSEFEKLLTGQVIHVGGKQKECTWLEVRDNTEGEGVCLNQRLVDQGLASSSYYKKQPLQEQDAIQHEASPSDCPDPKDEPEGGQTPGTMDTTEGPSKEEEVIIDHWNPMVQHFSSETNSYGVDMDDPVVATTGMKSTIEGRVCKYYAAGRRCYKGVTCPFEHPRRGQELREQTEVFWCNTSVSLPKAGHWVALEVTAVHTSIHFWVQLPFGPKPIDQAQREWTGLNQVPEERKEDGETLTALQESINAIYQKSYTRREDLSLLALGEIVCAQFSKDESWYRARVVDVDAEANTVQVFYVDYGNCEWLVRSKVRPAMPQFLHLPFQAVECFLGGIELIKPTSLKNQDLDRKLFEELTMDKILVGHVVSSDGDILHVELYDTISAKHVNIGDALVNAGFARHTKTPQTAERRTPRQDTTG</sequence>
<dbReference type="SUPFAM" id="SSF63748">
    <property type="entry name" value="Tudor/PWWP/MBT"/>
    <property type="match status" value="3"/>
</dbReference>
<feature type="compositionally biased region" description="Basic and acidic residues" evidence="2">
    <location>
        <begin position="580"/>
        <end position="598"/>
    </location>
</feature>
<protein>
    <recommendedName>
        <fullName evidence="7">Tudor domain-containing protein 1</fullName>
    </recommendedName>
</protein>
<evidence type="ECO:0000259" key="3">
    <source>
        <dbReference type="PROSITE" id="PS50103"/>
    </source>
</evidence>
<evidence type="ECO:0000313" key="5">
    <source>
        <dbReference type="EnsemblMetazoa" id="XP_030838681"/>
    </source>
</evidence>
<feature type="compositionally biased region" description="Polar residues" evidence="2">
    <location>
        <begin position="691"/>
        <end position="704"/>
    </location>
</feature>
<feature type="region of interest" description="Disordered" evidence="2">
    <location>
        <begin position="777"/>
        <end position="801"/>
    </location>
</feature>
<dbReference type="GeneID" id="115922967"/>
<name>A0A7M7SXJ6_STRPU</name>
<evidence type="ECO:0008006" key="7">
    <source>
        <dbReference type="Google" id="ProtNLM"/>
    </source>
</evidence>
<feature type="region of interest" description="Disordered" evidence="2">
    <location>
        <begin position="85"/>
        <end position="211"/>
    </location>
</feature>
<organism evidence="5 6">
    <name type="scientific">Strongylocentrotus purpuratus</name>
    <name type="common">Purple sea urchin</name>
    <dbReference type="NCBI Taxonomy" id="7668"/>
    <lineage>
        <taxon>Eukaryota</taxon>
        <taxon>Metazoa</taxon>
        <taxon>Echinodermata</taxon>
        <taxon>Eleutherozoa</taxon>
        <taxon>Echinozoa</taxon>
        <taxon>Echinoidea</taxon>
        <taxon>Euechinoidea</taxon>
        <taxon>Echinacea</taxon>
        <taxon>Camarodonta</taxon>
        <taxon>Echinidea</taxon>
        <taxon>Strongylocentrotidae</taxon>
        <taxon>Strongylocentrotus</taxon>
    </lineage>
</organism>
<dbReference type="OMA" id="AVIRPME"/>
<dbReference type="FunFam" id="2.30.30.140:FF:000018">
    <property type="entry name" value="Serine/threonine-protein kinase 31"/>
    <property type="match status" value="2"/>
</dbReference>
<keyword evidence="1" id="KW-0479">Metal-binding</keyword>
<reference evidence="5" key="2">
    <citation type="submission" date="2021-01" db="UniProtKB">
        <authorList>
            <consortium name="EnsemblMetazoa"/>
        </authorList>
    </citation>
    <scope>IDENTIFICATION</scope>
</reference>
<proteinExistence type="predicted"/>
<feature type="domain" description="C3H1-type" evidence="3">
    <location>
        <begin position="1126"/>
        <end position="1149"/>
    </location>
</feature>
<reference evidence="6" key="1">
    <citation type="submission" date="2015-02" db="EMBL/GenBank/DDBJ databases">
        <title>Genome sequencing for Strongylocentrotus purpuratus.</title>
        <authorList>
            <person name="Murali S."/>
            <person name="Liu Y."/>
            <person name="Vee V."/>
            <person name="English A."/>
            <person name="Wang M."/>
            <person name="Skinner E."/>
            <person name="Han Y."/>
            <person name="Muzny D.M."/>
            <person name="Worley K.C."/>
            <person name="Gibbs R.A."/>
        </authorList>
    </citation>
    <scope>NUCLEOTIDE SEQUENCE</scope>
</reference>
<feature type="compositionally biased region" description="Polar residues" evidence="2">
    <location>
        <begin position="142"/>
        <end position="155"/>
    </location>
</feature>
<dbReference type="RefSeq" id="XP_030838681.1">
    <property type="nucleotide sequence ID" value="XM_030982821.1"/>
</dbReference>
<evidence type="ECO:0000259" key="4">
    <source>
        <dbReference type="PROSITE" id="PS50304"/>
    </source>
</evidence>
<feature type="domain" description="Tudor" evidence="4">
    <location>
        <begin position="290"/>
        <end position="358"/>
    </location>
</feature>
<feature type="compositionally biased region" description="Low complexity" evidence="2">
    <location>
        <begin position="201"/>
        <end position="210"/>
    </location>
</feature>
<dbReference type="Proteomes" id="UP000007110">
    <property type="component" value="Unassembled WGS sequence"/>
</dbReference>
<feature type="compositionally biased region" description="Polar residues" evidence="2">
    <location>
        <begin position="177"/>
        <end position="187"/>
    </location>
</feature>
<evidence type="ECO:0000256" key="1">
    <source>
        <dbReference type="PROSITE-ProRule" id="PRU00723"/>
    </source>
</evidence>